<sequence length="80" mass="8808">MLSCPNLSRILGQFLKYCMGLMPSVRIQTSSASATKARFNASLIATRPKCIEREPERDSECFKEGQGKAGAAVLGVRFPW</sequence>
<proteinExistence type="predicted"/>
<protein>
    <submittedName>
        <fullName evidence="1">Uncharacterized protein</fullName>
    </submittedName>
</protein>
<accession>A0A8X6NP41</accession>
<dbReference type="AlphaFoldDB" id="A0A8X6NP41"/>
<gene>
    <name evidence="1" type="ORF">NPIL_503551</name>
</gene>
<dbReference type="Proteomes" id="UP000887013">
    <property type="component" value="Unassembled WGS sequence"/>
</dbReference>
<evidence type="ECO:0000313" key="1">
    <source>
        <dbReference type="EMBL" id="GFT25951.1"/>
    </source>
</evidence>
<organism evidence="1 2">
    <name type="scientific">Nephila pilipes</name>
    <name type="common">Giant wood spider</name>
    <name type="synonym">Nephila maculata</name>
    <dbReference type="NCBI Taxonomy" id="299642"/>
    <lineage>
        <taxon>Eukaryota</taxon>
        <taxon>Metazoa</taxon>
        <taxon>Ecdysozoa</taxon>
        <taxon>Arthropoda</taxon>
        <taxon>Chelicerata</taxon>
        <taxon>Arachnida</taxon>
        <taxon>Araneae</taxon>
        <taxon>Araneomorphae</taxon>
        <taxon>Entelegynae</taxon>
        <taxon>Araneoidea</taxon>
        <taxon>Nephilidae</taxon>
        <taxon>Nephila</taxon>
    </lineage>
</organism>
<comment type="caution">
    <text evidence="1">The sequence shown here is derived from an EMBL/GenBank/DDBJ whole genome shotgun (WGS) entry which is preliminary data.</text>
</comment>
<evidence type="ECO:0000313" key="2">
    <source>
        <dbReference type="Proteomes" id="UP000887013"/>
    </source>
</evidence>
<keyword evidence="2" id="KW-1185">Reference proteome</keyword>
<dbReference type="EMBL" id="BMAW01011866">
    <property type="protein sequence ID" value="GFT25951.1"/>
    <property type="molecule type" value="Genomic_DNA"/>
</dbReference>
<reference evidence="1" key="1">
    <citation type="submission" date="2020-08" db="EMBL/GenBank/DDBJ databases">
        <title>Multicomponent nature underlies the extraordinary mechanical properties of spider dragline silk.</title>
        <authorList>
            <person name="Kono N."/>
            <person name="Nakamura H."/>
            <person name="Mori M."/>
            <person name="Yoshida Y."/>
            <person name="Ohtoshi R."/>
            <person name="Malay A.D."/>
            <person name="Moran D.A.P."/>
            <person name="Tomita M."/>
            <person name="Numata K."/>
            <person name="Arakawa K."/>
        </authorList>
    </citation>
    <scope>NUCLEOTIDE SEQUENCE</scope>
</reference>
<name>A0A8X6NP41_NEPPI</name>